<comment type="caution">
    <text evidence="4">The sequence shown here is derived from an EMBL/GenBank/DDBJ whole genome shotgun (WGS) entry which is preliminary data.</text>
</comment>
<dbReference type="PANTHER" id="PTHR10584:SF166">
    <property type="entry name" value="RIBOKINASE"/>
    <property type="match status" value="1"/>
</dbReference>
<reference evidence="4 5" key="1">
    <citation type="submission" date="2023-01" db="EMBL/GenBank/DDBJ databases">
        <title>Analysis of 21 Apiospora genomes using comparative genomics revels a genus with tremendous synthesis potential of carbohydrate active enzymes and secondary metabolites.</title>
        <authorList>
            <person name="Sorensen T."/>
        </authorList>
    </citation>
    <scope>NUCLEOTIDE SEQUENCE [LARGE SCALE GENOMIC DNA]</scope>
    <source>
        <strain evidence="4 5">CBS 83171</strain>
    </source>
</reference>
<dbReference type="InterPro" id="IPR029056">
    <property type="entry name" value="Ribokinase-like"/>
</dbReference>
<dbReference type="Proteomes" id="UP001446871">
    <property type="component" value="Unassembled WGS sequence"/>
</dbReference>
<evidence type="ECO:0000259" key="3">
    <source>
        <dbReference type="Pfam" id="PF00294"/>
    </source>
</evidence>
<keyword evidence="1" id="KW-0808">Transferase</keyword>
<evidence type="ECO:0000256" key="1">
    <source>
        <dbReference type="ARBA" id="ARBA00022679"/>
    </source>
</evidence>
<dbReference type="SUPFAM" id="SSF53613">
    <property type="entry name" value="Ribokinase-like"/>
    <property type="match status" value="1"/>
</dbReference>
<keyword evidence="2" id="KW-0418">Kinase</keyword>
<accession>A0ABR1THI9</accession>
<gene>
    <name evidence="4" type="ORF">PG996_013941</name>
</gene>
<protein>
    <recommendedName>
        <fullName evidence="3">Carbohydrate kinase PfkB domain-containing protein</fullName>
    </recommendedName>
</protein>
<dbReference type="Gene3D" id="3.40.1190.20">
    <property type="match status" value="1"/>
</dbReference>
<organism evidence="4 5">
    <name type="scientific">Apiospora saccharicola</name>
    <dbReference type="NCBI Taxonomy" id="335842"/>
    <lineage>
        <taxon>Eukaryota</taxon>
        <taxon>Fungi</taxon>
        <taxon>Dikarya</taxon>
        <taxon>Ascomycota</taxon>
        <taxon>Pezizomycotina</taxon>
        <taxon>Sordariomycetes</taxon>
        <taxon>Xylariomycetidae</taxon>
        <taxon>Amphisphaeriales</taxon>
        <taxon>Apiosporaceae</taxon>
        <taxon>Apiospora</taxon>
    </lineage>
</organism>
<dbReference type="EMBL" id="JAQQWM010000009">
    <property type="protein sequence ID" value="KAK8045877.1"/>
    <property type="molecule type" value="Genomic_DNA"/>
</dbReference>
<evidence type="ECO:0000256" key="2">
    <source>
        <dbReference type="ARBA" id="ARBA00022777"/>
    </source>
</evidence>
<proteinExistence type="predicted"/>
<keyword evidence="5" id="KW-1185">Reference proteome</keyword>
<evidence type="ECO:0000313" key="5">
    <source>
        <dbReference type="Proteomes" id="UP001446871"/>
    </source>
</evidence>
<name>A0ABR1THI9_9PEZI</name>
<dbReference type="InterPro" id="IPR011611">
    <property type="entry name" value="PfkB_dom"/>
</dbReference>
<evidence type="ECO:0000313" key="4">
    <source>
        <dbReference type="EMBL" id="KAK8045877.1"/>
    </source>
</evidence>
<dbReference type="PANTHER" id="PTHR10584">
    <property type="entry name" value="SUGAR KINASE"/>
    <property type="match status" value="1"/>
</dbReference>
<dbReference type="Pfam" id="PF00294">
    <property type="entry name" value="PfkB"/>
    <property type="match status" value="1"/>
</dbReference>
<feature type="domain" description="Carbohydrate kinase PfkB" evidence="3">
    <location>
        <begin position="3"/>
        <end position="165"/>
    </location>
</feature>
<sequence length="187" mass="20160">MEISTEVVETMIETAGNASIDLCLNAAPATAPIGERFYQHLAHLIVNDSEAVILSGRRPGIDELNEDILPDSAQGFLDRGVRNVVITLGARGAFYANAKVSDYCPAFDITVKDTTGAGDTFKGTYASDYLRQRARGDWDIKRAVLRASKAAAIKIQSAGAQHGIPWVDDIDGFNAPTKAPSRAYSRM</sequence>